<dbReference type="Proteomes" id="UP000730618">
    <property type="component" value="Unassembled WGS sequence"/>
</dbReference>
<sequence>MTGDILKLVGSRIRDIRKEKDLTLEKFGEISGFHFAYVGAVERGEKNITLLNLEKMAEALEVEVQELFRYADIQLGPTNKQRDLQEMVDLLIKQSDEDIVKAKIILREIFRK</sequence>
<dbReference type="InterPro" id="IPR001387">
    <property type="entry name" value="Cro/C1-type_HTH"/>
</dbReference>
<dbReference type="SMART" id="SM00530">
    <property type="entry name" value="HTH_XRE"/>
    <property type="match status" value="1"/>
</dbReference>
<dbReference type="CDD" id="cd00093">
    <property type="entry name" value="HTH_XRE"/>
    <property type="match status" value="1"/>
</dbReference>
<evidence type="ECO:0000259" key="2">
    <source>
        <dbReference type="PROSITE" id="PS50943"/>
    </source>
</evidence>
<keyword evidence="4" id="KW-1185">Reference proteome</keyword>
<dbReference type="RefSeq" id="WP_218100419.1">
    <property type="nucleotide sequence ID" value="NZ_CAJVCE010000012.1"/>
</dbReference>
<dbReference type="EMBL" id="CAJVCE010000012">
    <property type="protein sequence ID" value="CAG7648100.1"/>
    <property type="molecule type" value="Genomic_DNA"/>
</dbReference>
<evidence type="ECO:0000313" key="3">
    <source>
        <dbReference type="EMBL" id="CAG7648100.1"/>
    </source>
</evidence>
<comment type="caution">
    <text evidence="3">The sequence shown here is derived from an EMBL/GenBank/DDBJ whole genome shotgun (WGS) entry which is preliminary data.</text>
</comment>
<protein>
    <recommendedName>
        <fullName evidence="2">HTH cro/C1-type domain-containing protein</fullName>
    </recommendedName>
</protein>
<reference evidence="3 4" key="1">
    <citation type="submission" date="2021-06" db="EMBL/GenBank/DDBJ databases">
        <authorList>
            <person name="Criscuolo A."/>
        </authorList>
    </citation>
    <scope>NUCLEOTIDE SEQUENCE [LARGE SCALE GENOMIC DNA]</scope>
    <source>
        <strain evidence="4">CIP 111802</strain>
    </source>
</reference>
<dbReference type="PANTHER" id="PTHR46797:SF24">
    <property type="entry name" value="DNA-BINDING PHAGE PROTEIN"/>
    <property type="match status" value="1"/>
</dbReference>
<dbReference type="Pfam" id="PF01381">
    <property type="entry name" value="HTH_3"/>
    <property type="match status" value="1"/>
</dbReference>
<accession>A0ABM8VL69</accession>
<organism evidence="3 4">
    <name type="scientific">Paenibacillus allorhizosphaerae</name>
    <dbReference type="NCBI Taxonomy" id="2849866"/>
    <lineage>
        <taxon>Bacteria</taxon>
        <taxon>Bacillati</taxon>
        <taxon>Bacillota</taxon>
        <taxon>Bacilli</taxon>
        <taxon>Bacillales</taxon>
        <taxon>Paenibacillaceae</taxon>
        <taxon>Paenibacillus</taxon>
    </lineage>
</organism>
<feature type="domain" description="HTH cro/C1-type" evidence="2">
    <location>
        <begin position="13"/>
        <end position="67"/>
    </location>
</feature>
<proteinExistence type="predicted"/>
<dbReference type="PROSITE" id="PS50943">
    <property type="entry name" value="HTH_CROC1"/>
    <property type="match status" value="1"/>
</dbReference>
<dbReference type="InterPro" id="IPR050807">
    <property type="entry name" value="TransReg_Diox_bact_type"/>
</dbReference>
<evidence type="ECO:0000256" key="1">
    <source>
        <dbReference type="ARBA" id="ARBA00023125"/>
    </source>
</evidence>
<name>A0ABM8VL69_9BACL</name>
<evidence type="ECO:0000313" key="4">
    <source>
        <dbReference type="Proteomes" id="UP000730618"/>
    </source>
</evidence>
<gene>
    <name evidence="3" type="ORF">PAECIP111802_04123</name>
</gene>
<dbReference type="PANTHER" id="PTHR46797">
    <property type="entry name" value="HTH-TYPE TRANSCRIPTIONAL REGULATOR"/>
    <property type="match status" value="1"/>
</dbReference>
<keyword evidence="1" id="KW-0238">DNA-binding</keyword>